<comment type="caution">
    <text evidence="5">The sequence shown here is derived from an EMBL/GenBank/DDBJ whole genome shotgun (WGS) entry which is preliminary data.</text>
</comment>
<dbReference type="InterPro" id="IPR028974">
    <property type="entry name" value="TSP_type-3_rpt"/>
</dbReference>
<dbReference type="Proteomes" id="UP001201273">
    <property type="component" value="Unassembled WGS sequence"/>
</dbReference>
<evidence type="ECO:0000256" key="2">
    <source>
        <dbReference type="ARBA" id="ARBA00022837"/>
    </source>
</evidence>
<evidence type="ECO:0000256" key="1">
    <source>
        <dbReference type="ARBA" id="ARBA00022729"/>
    </source>
</evidence>
<dbReference type="SUPFAM" id="SSF50969">
    <property type="entry name" value="YVTN repeat-like/Quinoprotein amine dehydrogenase"/>
    <property type="match status" value="1"/>
</dbReference>
<name>A0ABS8WA45_9GAMM</name>
<feature type="compositionally biased region" description="Acidic residues" evidence="3">
    <location>
        <begin position="601"/>
        <end position="617"/>
    </location>
</feature>
<dbReference type="SUPFAM" id="SSF63825">
    <property type="entry name" value="YWTD domain"/>
    <property type="match status" value="1"/>
</dbReference>
<feature type="signal peptide" evidence="4">
    <location>
        <begin position="1"/>
        <end position="21"/>
    </location>
</feature>
<keyword evidence="6" id="KW-1185">Reference proteome</keyword>
<accession>A0ABS8WA45</accession>
<keyword evidence="2" id="KW-0106">Calcium</keyword>
<feature type="compositionally biased region" description="Acidic residues" evidence="3">
    <location>
        <begin position="664"/>
        <end position="691"/>
    </location>
</feature>
<proteinExistence type="predicted"/>
<dbReference type="PANTHER" id="PTHR10199:SF100">
    <property type="entry name" value="THROMBOSPONDIN, ISOFORM A"/>
    <property type="match status" value="1"/>
</dbReference>
<dbReference type="Pfam" id="PF02412">
    <property type="entry name" value="TSP_3"/>
    <property type="match status" value="4"/>
</dbReference>
<dbReference type="Gene3D" id="2.40.360.20">
    <property type="match status" value="1"/>
</dbReference>
<sequence length="1118" mass="119625">MVNKIAVGVLLMAGVNAFANAAIVDAKSHQGIVYLTDEISTEIKRYSLADEKFLTPIALSNIPLALAVDETGIFVSYGSQITKLALDGSNETQLRVTTKSISDLEIIDDILILSTSSYIQTVNKSSGQFIADKSLWYASGEMTVLPSSSNVYFHSSGISPSDINRLDISATGVIGSQQDSPYHGAYNQGRDIAVFPDNSRLVDYSGIIYNQDLTYSASLGTAFKDIDFWGDLPIVLRGNQIHAYDKASRETGTYSLSLANPDQLFVHDNKVVVFADDLTHVEVFAVSQLNPADPQAAIDPTDLAYTPDTVVLDDNEDVVYLLSKQHLNIFRWSISQQQYLPSIGLTSAPSAISYSPAHNRIYLAYSNNQISYIDLNTNTESVFINLPNSISTISATGNYLMTRDSTGAWGTFSIFNSAGEKTHSNEWAYPTSSLVWGEQANRVYYISGYSPADLHWHYLDPETGSLGGDNDSPYHSSQGWQVPIRVSENGAFVALGSGRIVLGRSMSEVTNLSLTGNIEDLTWLHGNVFTLRGADSNTYTQLHRWQGDFSLDAAATYEVQGTPLAILSLASKGQILLAYAQAGVPTFELKDFTAKDFDGDGYNDQEDLFPADPNDWADFDRDEIGDTLDTDDDNDGVDDGVDAFPFDASESLDTDADGIGNNADTDDDNDGVADGDDAFPLDATETIDTDGDGLGNNADTDDDNDNVADSVDVFPLDPSEALDSDLDGIGNNADNDDDNDGIADSVDAFPLDSSESVDSDLDGIGNNADTDDDNDGVADNIDAFPFNPNESVDSDLDGVGNNADNDDDNDGVLDVNDAAPLDASIGASSNDNDSGSTDTGSDTDTGGADNGNSDNSNTDGTGEQPSTDDGQTEEPQPATPFGGDYSTLFPATAGNTWYFDTFANQEVKLGAAQTMLQQKVYPLVFPSGSKLHLNASSQDLQLLGLHLAQVSTPYGTFSADIRLDKAISLARSVSLNGRSKVNIQPEYGNRDFVWNASSTAYGFEQVTVAAGTYNALRSELNLSGYAEVDGAKVQFSYQAQYWFVENIGLVKLVENGVTTQLTRASIKVIDKAGETDTSNGGSTDNTATAEKSGGGGGGSLGWFSLIMLAGLALLRKRS</sequence>
<feature type="compositionally biased region" description="Acidic residues" evidence="3">
    <location>
        <begin position="625"/>
        <end position="641"/>
    </location>
</feature>
<dbReference type="Gene3D" id="4.10.1080.10">
    <property type="entry name" value="TSP type-3 repeat"/>
    <property type="match status" value="2"/>
</dbReference>
<evidence type="ECO:0000256" key="4">
    <source>
        <dbReference type="SAM" id="SignalP"/>
    </source>
</evidence>
<organism evidence="5 6">
    <name type="scientific">Motilimonas cestriensis</name>
    <dbReference type="NCBI Taxonomy" id="2742685"/>
    <lineage>
        <taxon>Bacteria</taxon>
        <taxon>Pseudomonadati</taxon>
        <taxon>Pseudomonadota</taxon>
        <taxon>Gammaproteobacteria</taxon>
        <taxon>Alteromonadales</taxon>
        <taxon>Alteromonadales genera incertae sedis</taxon>
        <taxon>Motilimonas</taxon>
    </lineage>
</organism>
<dbReference type="SUPFAM" id="SSF103647">
    <property type="entry name" value="TSP type-3 repeat"/>
    <property type="match status" value="2"/>
</dbReference>
<feature type="chain" id="PRO_5047174282" evidence="4">
    <location>
        <begin position="22"/>
        <end position="1118"/>
    </location>
</feature>
<evidence type="ECO:0000313" key="5">
    <source>
        <dbReference type="EMBL" id="MCE2594621.1"/>
    </source>
</evidence>
<dbReference type="InterPro" id="IPR020008">
    <property type="entry name" value="GlyGly_CTERM"/>
</dbReference>
<evidence type="ECO:0000313" key="6">
    <source>
        <dbReference type="Proteomes" id="UP001201273"/>
    </source>
</evidence>
<feature type="region of interest" description="Disordered" evidence="3">
    <location>
        <begin position="601"/>
        <end position="886"/>
    </location>
</feature>
<keyword evidence="1 4" id="KW-0732">Signal</keyword>
<dbReference type="PANTHER" id="PTHR10199">
    <property type="entry name" value="THROMBOSPONDIN"/>
    <property type="match status" value="1"/>
</dbReference>
<gene>
    <name evidence="5" type="ORF">K6Y31_07315</name>
</gene>
<dbReference type="InterPro" id="IPR011044">
    <property type="entry name" value="Quino_amine_DH_bsu"/>
</dbReference>
<dbReference type="InterPro" id="IPR003367">
    <property type="entry name" value="Thrombospondin_3-like_rpt"/>
</dbReference>
<feature type="compositionally biased region" description="Low complexity" evidence="3">
    <location>
        <begin position="812"/>
        <end position="862"/>
    </location>
</feature>
<feature type="region of interest" description="Disordered" evidence="3">
    <location>
        <begin position="1073"/>
        <end position="1093"/>
    </location>
</feature>
<feature type="compositionally biased region" description="Polar residues" evidence="3">
    <location>
        <begin position="1075"/>
        <end position="1089"/>
    </location>
</feature>
<reference evidence="5 6" key="1">
    <citation type="journal article" date="2022" name="Environ. Microbiol. Rep.">
        <title>Eco-phylogenetic analyses reveal divergent evolution of vitamin B12 metabolism in the marine bacterial family 'Psychromonadaceae'.</title>
        <authorList>
            <person name="Jin X."/>
            <person name="Yang Y."/>
            <person name="Cao H."/>
            <person name="Gao B."/>
            <person name="Zhao Z."/>
        </authorList>
    </citation>
    <scope>NUCLEOTIDE SEQUENCE [LARGE SCALE GENOMIC DNA]</scope>
    <source>
        <strain evidence="5 6">MKS20</strain>
    </source>
</reference>
<protein>
    <submittedName>
        <fullName evidence="5">Thrombospondin type 3 repeat-containing protein</fullName>
    </submittedName>
</protein>
<dbReference type="EMBL" id="JAIMJA010000006">
    <property type="protein sequence ID" value="MCE2594621.1"/>
    <property type="molecule type" value="Genomic_DNA"/>
</dbReference>
<evidence type="ECO:0000256" key="3">
    <source>
        <dbReference type="SAM" id="MobiDB-lite"/>
    </source>
</evidence>
<dbReference type="NCBIfam" id="TIGR03501">
    <property type="entry name" value="GlyGly_CTERM"/>
    <property type="match status" value="1"/>
</dbReference>
<dbReference type="RefSeq" id="WP_233052157.1">
    <property type="nucleotide sequence ID" value="NZ_JAIMJA010000006.1"/>
</dbReference>